<protein>
    <recommendedName>
        <fullName evidence="5">Glycerol-3-phosphate acyltransferase</fullName>
        <ecNumber evidence="4">2.3.1.15</ecNumber>
    </recommendedName>
</protein>
<reference evidence="11 12" key="1">
    <citation type="submission" date="2017-08" db="EMBL/GenBank/DDBJ databases">
        <title>Infants hospitalized years apart are colonized by the same room-sourced microbial strains.</title>
        <authorList>
            <person name="Brooks B."/>
            <person name="Olm M.R."/>
            <person name="Firek B.A."/>
            <person name="Baker R."/>
            <person name="Thomas B.C."/>
            <person name="Morowitz M.J."/>
            <person name="Banfield J.F."/>
        </authorList>
    </citation>
    <scope>NUCLEOTIDE SEQUENCE [LARGE SCALE GENOMIC DNA]</scope>
    <source>
        <strain evidence="11">S2_003_000_R2_14</strain>
    </source>
</reference>
<dbReference type="PANTHER" id="PTHR12563:SF17">
    <property type="entry name" value="DIHYDROXYACETONE PHOSPHATE ACYLTRANSFERASE"/>
    <property type="match status" value="1"/>
</dbReference>
<comment type="caution">
    <text evidence="11">The sequence shown here is derived from an EMBL/GenBank/DDBJ whole genome shotgun (WGS) entry which is preliminary data.</text>
</comment>
<dbReference type="EMBL" id="QFQP01000019">
    <property type="protein sequence ID" value="PZR09918.1"/>
    <property type="molecule type" value="Genomic_DNA"/>
</dbReference>
<dbReference type="GO" id="GO:0004366">
    <property type="term" value="F:glycerol-3-phosphate O-acyltransferase activity"/>
    <property type="evidence" value="ECO:0007669"/>
    <property type="project" value="UniProtKB-EC"/>
</dbReference>
<sequence>MLARDYFEAVRFPEADVESLRKLSERGFVVHVMRTTAWINYLYLDWALIRRGLNPIRAVVNLRRWFTRPFTRARMSGDHAERFEWAKNEGGSGLIFLRESGFNTARGVESREDPFPALIEMARKSDRPVYVVPELLVWEKWQQKVKPSLFDRVFGSPEAPGFLHTLVTFMRNYRRAQLRIGTPVDLREVIASEGDKPSAVIARKVRSALHHHLARETRAVFGPPAKEVDRLIDEAMRDKTFQLAVQEVSAEKNKPVPALLKDAKKSFDAIAARFSPTVVGGASMVLDWVFNRIYDGIEVDEAGLQRAMKAAAHAPVVFTPSHKSHLDYLIMSYVLWQRGFTVPLVAAGANLSFFPLGPFLRRCGAFFLRRSFKGDKLYTAVFKAYLKKLVHDGIHHEFFPEGGRSRTGKLLQPKLGLFTWLVEAVLEGARNDLVFIPIAIDYEKVVEGAEYKKELQGGEKKPEDLKALLSAPAVLAENYGRIHLTFDEPVSLAKLIADRGLDANTVSEDQKKALVRALGHRVMYGISKVSTVTPHALLASALLAHRRRGISDREVTERIVFLRGLATDLGSPLSRLLKDSPSSPTVIGPIRDAMRMFASGGMVSSVEARGERIFQVADDRRPELSFYKNTLVNLIAGRSIVCAALLASETERHHDAVRERARFLSRLFKLELVYPVGKTFEHIFDETLEHLARLGLLRTVDAEIMVAPEAHARPMVQFLAEMIRDLLESYLLVARSAVDVGAEGTDKKDFSKKMLEAGRADFLAGTITASEALSKTTLENAVQFLIEQHYLSEKDKRLTPGTSSAADLAQQIRRFVPETT</sequence>
<comment type="subcellular location">
    <subcellularLocation>
        <location evidence="1">Endomembrane system</location>
        <topology evidence="1">Peripheral membrane protein</topology>
    </subcellularLocation>
</comment>
<evidence type="ECO:0000259" key="10">
    <source>
        <dbReference type="SMART" id="SM00563"/>
    </source>
</evidence>
<evidence type="ECO:0000313" key="12">
    <source>
        <dbReference type="Proteomes" id="UP000249061"/>
    </source>
</evidence>
<evidence type="ECO:0000256" key="8">
    <source>
        <dbReference type="ARBA" id="ARBA00023315"/>
    </source>
</evidence>
<evidence type="ECO:0000313" key="11">
    <source>
        <dbReference type="EMBL" id="PZR09918.1"/>
    </source>
</evidence>
<evidence type="ECO:0000256" key="7">
    <source>
        <dbReference type="ARBA" id="ARBA00023136"/>
    </source>
</evidence>
<gene>
    <name evidence="11" type="ORF">DI536_20990</name>
</gene>
<dbReference type="Pfam" id="PF19277">
    <property type="entry name" value="GPAT_C"/>
    <property type="match status" value="1"/>
</dbReference>
<dbReference type="InterPro" id="IPR041728">
    <property type="entry name" value="GPAT/DHAPAT_LPLAT"/>
</dbReference>
<evidence type="ECO:0000256" key="6">
    <source>
        <dbReference type="ARBA" id="ARBA00022679"/>
    </source>
</evidence>
<keyword evidence="6 11" id="KW-0808">Transferase</keyword>
<dbReference type="PANTHER" id="PTHR12563">
    <property type="entry name" value="GLYCEROL-3-PHOSPHATE ACYLTRANSFERASE"/>
    <property type="match status" value="1"/>
</dbReference>
<dbReference type="InterPro" id="IPR002123">
    <property type="entry name" value="Plipid/glycerol_acylTrfase"/>
</dbReference>
<keyword evidence="7" id="KW-0472">Membrane</keyword>
<evidence type="ECO:0000256" key="4">
    <source>
        <dbReference type="ARBA" id="ARBA00013113"/>
    </source>
</evidence>
<dbReference type="SMART" id="SM00563">
    <property type="entry name" value="PlsC"/>
    <property type="match status" value="1"/>
</dbReference>
<keyword evidence="8 11" id="KW-0012">Acyltransferase</keyword>
<dbReference type="SUPFAM" id="SSF69593">
    <property type="entry name" value="Glycerol-3-phosphate (1)-acyltransferase"/>
    <property type="match status" value="1"/>
</dbReference>
<comment type="catalytic activity">
    <reaction evidence="9">
        <text>sn-glycerol 3-phosphate + an acyl-CoA = a 1-acyl-sn-glycero-3-phosphate + CoA</text>
        <dbReference type="Rhea" id="RHEA:15325"/>
        <dbReference type="ChEBI" id="CHEBI:57287"/>
        <dbReference type="ChEBI" id="CHEBI:57597"/>
        <dbReference type="ChEBI" id="CHEBI:57970"/>
        <dbReference type="ChEBI" id="CHEBI:58342"/>
        <dbReference type="EC" id="2.3.1.15"/>
    </reaction>
</comment>
<dbReference type="Pfam" id="PF01553">
    <property type="entry name" value="Acyltransferase"/>
    <property type="match status" value="1"/>
</dbReference>
<dbReference type="Proteomes" id="UP000249061">
    <property type="component" value="Unassembled WGS sequence"/>
</dbReference>
<accession>A0A2W5ULH1</accession>
<dbReference type="GO" id="GO:0012505">
    <property type="term" value="C:endomembrane system"/>
    <property type="evidence" value="ECO:0007669"/>
    <property type="project" value="UniProtKB-SubCell"/>
</dbReference>
<dbReference type="InterPro" id="IPR022284">
    <property type="entry name" value="GPAT/DHAPAT"/>
</dbReference>
<comment type="similarity">
    <text evidence="3">Belongs to the GPAT/DAPAT family.</text>
</comment>
<proteinExistence type="inferred from homology"/>
<evidence type="ECO:0000256" key="9">
    <source>
        <dbReference type="ARBA" id="ARBA00048427"/>
    </source>
</evidence>
<feature type="domain" description="Phospholipid/glycerol acyltransferase" evidence="10">
    <location>
        <begin position="316"/>
        <end position="443"/>
    </location>
</feature>
<dbReference type="InterPro" id="IPR045520">
    <property type="entry name" value="GPAT/DHAPAT_C"/>
</dbReference>
<comment type="pathway">
    <text evidence="2">Phospholipid metabolism; CDP-diacylglycerol biosynthesis; CDP-diacylglycerol from sn-glycerol 3-phosphate: step 1/3.</text>
</comment>
<evidence type="ECO:0000256" key="3">
    <source>
        <dbReference type="ARBA" id="ARBA00007937"/>
    </source>
</evidence>
<dbReference type="EC" id="2.3.1.15" evidence="4"/>
<evidence type="ECO:0000256" key="1">
    <source>
        <dbReference type="ARBA" id="ARBA00004184"/>
    </source>
</evidence>
<name>A0A2W5ULH1_9BACT</name>
<dbReference type="CDD" id="cd07993">
    <property type="entry name" value="LPLAT_DHAPAT-like"/>
    <property type="match status" value="1"/>
</dbReference>
<evidence type="ECO:0000256" key="2">
    <source>
        <dbReference type="ARBA" id="ARBA00004765"/>
    </source>
</evidence>
<evidence type="ECO:0000256" key="5">
    <source>
        <dbReference type="ARBA" id="ARBA00013432"/>
    </source>
</evidence>
<dbReference type="AlphaFoldDB" id="A0A2W5ULH1"/>
<dbReference type="GO" id="GO:0016024">
    <property type="term" value="P:CDP-diacylglycerol biosynthetic process"/>
    <property type="evidence" value="ECO:0007669"/>
    <property type="project" value="UniProtKB-UniPathway"/>
</dbReference>
<dbReference type="UniPathway" id="UPA00557">
    <property type="reaction ID" value="UER00612"/>
</dbReference>
<organism evidence="11 12">
    <name type="scientific">Archangium gephyra</name>
    <dbReference type="NCBI Taxonomy" id="48"/>
    <lineage>
        <taxon>Bacteria</taxon>
        <taxon>Pseudomonadati</taxon>
        <taxon>Myxococcota</taxon>
        <taxon>Myxococcia</taxon>
        <taxon>Myxococcales</taxon>
        <taxon>Cystobacterineae</taxon>
        <taxon>Archangiaceae</taxon>
        <taxon>Archangium</taxon>
    </lineage>
</organism>